<dbReference type="EMBL" id="JACHJI010000005">
    <property type="protein sequence ID" value="MBB4899212.1"/>
    <property type="molecule type" value="Genomic_DNA"/>
</dbReference>
<keyword evidence="1" id="KW-0732">Signal</keyword>
<reference evidence="2 3" key="1">
    <citation type="submission" date="2020-08" db="EMBL/GenBank/DDBJ databases">
        <title>Genomic Encyclopedia of Type Strains, Phase III (KMG-III): the genomes of soil and plant-associated and newly described type strains.</title>
        <authorList>
            <person name="Whitman W."/>
        </authorList>
    </citation>
    <scope>NUCLEOTIDE SEQUENCE [LARGE SCALE GENOMIC DNA]</scope>
    <source>
        <strain evidence="2 3">CECT 3273</strain>
    </source>
</reference>
<keyword evidence="3" id="KW-1185">Reference proteome</keyword>
<evidence type="ECO:0000256" key="1">
    <source>
        <dbReference type="SAM" id="SignalP"/>
    </source>
</evidence>
<dbReference type="Proteomes" id="UP000579523">
    <property type="component" value="Unassembled WGS sequence"/>
</dbReference>
<comment type="caution">
    <text evidence="2">The sequence shown here is derived from an EMBL/GenBank/DDBJ whole genome shotgun (WGS) entry which is preliminary data.</text>
</comment>
<evidence type="ECO:0000313" key="2">
    <source>
        <dbReference type="EMBL" id="MBB4899212.1"/>
    </source>
</evidence>
<accession>A0A7W7M032</accession>
<feature type="signal peptide" evidence="1">
    <location>
        <begin position="1"/>
        <end position="26"/>
    </location>
</feature>
<gene>
    <name evidence="2" type="ORF">FHS37_003272</name>
</gene>
<protein>
    <recommendedName>
        <fullName evidence="4">Allene oxide cyclase barrel-like domain-containing protein</fullName>
    </recommendedName>
</protein>
<sequence length="219" mass="23314">MKHMMRITTALAVLIPAIFFGATAKAQGGERDPRVNEAVKKSAVAEVMYQATVCEQPQEPVSGSFETEINLYGAEEGVTDNDVEILLLSTNPLFDAGSFHIATGGKATVSGGVTTENPWTIPDVPFDDWDVAYDQGTGQVQAQLVKASDSSLIAWPVDLISDCLPAGVQVPEGDQVLQNKIAEGAIMEGTLTDEKGDLHIEGGFYNASGSVAFEMKVTY</sequence>
<evidence type="ECO:0008006" key="4">
    <source>
        <dbReference type="Google" id="ProtNLM"/>
    </source>
</evidence>
<name>A0A7W7M032_9ACTN</name>
<organism evidence="2 3">
    <name type="scientific">Streptomyces griseomycini</name>
    <dbReference type="NCBI Taxonomy" id="66895"/>
    <lineage>
        <taxon>Bacteria</taxon>
        <taxon>Bacillati</taxon>
        <taxon>Actinomycetota</taxon>
        <taxon>Actinomycetes</taxon>
        <taxon>Kitasatosporales</taxon>
        <taxon>Streptomycetaceae</taxon>
        <taxon>Streptomyces</taxon>
    </lineage>
</organism>
<dbReference type="AlphaFoldDB" id="A0A7W7M032"/>
<dbReference type="RefSeq" id="WP_184821711.1">
    <property type="nucleotide sequence ID" value="NZ_BMTI01000006.1"/>
</dbReference>
<evidence type="ECO:0000313" key="3">
    <source>
        <dbReference type="Proteomes" id="UP000579523"/>
    </source>
</evidence>
<proteinExistence type="predicted"/>
<feature type="chain" id="PRO_5031372108" description="Allene oxide cyclase barrel-like domain-containing protein" evidence="1">
    <location>
        <begin position="27"/>
        <end position="219"/>
    </location>
</feature>